<protein>
    <submittedName>
        <fullName evidence="1">Uncharacterized protein</fullName>
    </submittedName>
</protein>
<dbReference type="AlphaFoldDB" id="A0A2P2JJM0"/>
<accession>A0A2P2JJM0</accession>
<organism evidence="1">
    <name type="scientific">Rhizophora mucronata</name>
    <name type="common">Asiatic mangrove</name>
    <dbReference type="NCBI Taxonomy" id="61149"/>
    <lineage>
        <taxon>Eukaryota</taxon>
        <taxon>Viridiplantae</taxon>
        <taxon>Streptophyta</taxon>
        <taxon>Embryophyta</taxon>
        <taxon>Tracheophyta</taxon>
        <taxon>Spermatophyta</taxon>
        <taxon>Magnoliopsida</taxon>
        <taxon>eudicotyledons</taxon>
        <taxon>Gunneridae</taxon>
        <taxon>Pentapetalae</taxon>
        <taxon>rosids</taxon>
        <taxon>fabids</taxon>
        <taxon>Malpighiales</taxon>
        <taxon>Rhizophoraceae</taxon>
        <taxon>Rhizophora</taxon>
    </lineage>
</organism>
<proteinExistence type="predicted"/>
<sequence>MQVNSLPRNLVTKIYSTSPFH</sequence>
<reference evidence="1" key="1">
    <citation type="submission" date="2018-02" db="EMBL/GenBank/DDBJ databases">
        <title>Rhizophora mucronata_Transcriptome.</title>
        <authorList>
            <person name="Meera S.P."/>
            <person name="Sreeshan A."/>
            <person name="Augustine A."/>
        </authorList>
    </citation>
    <scope>NUCLEOTIDE SEQUENCE</scope>
    <source>
        <tissue evidence="1">Leaf</tissue>
    </source>
</reference>
<evidence type="ECO:0000313" key="1">
    <source>
        <dbReference type="EMBL" id="MBW93635.1"/>
    </source>
</evidence>
<dbReference type="EMBL" id="GGEC01013152">
    <property type="protein sequence ID" value="MBW93635.1"/>
    <property type="molecule type" value="Transcribed_RNA"/>
</dbReference>
<name>A0A2P2JJM0_RHIMU</name>